<feature type="transmembrane region" description="Helical" evidence="7">
    <location>
        <begin position="49"/>
        <end position="70"/>
    </location>
</feature>
<feature type="transmembrane region" description="Helical" evidence="7">
    <location>
        <begin position="82"/>
        <end position="102"/>
    </location>
</feature>
<sequence length="423" mass="43215">MSQQPATYRAVFGSREFRRLWLAHTLSVAGDQLARVALTILVYDRTASAGLAAVTYAVSYVPDFLGGALLAGIADRYPRRRVMVATDVARGVVVAVMALPGVPLAGQVGLLVVVQLLAAPFSAARQAVLPDILRGDSLVIGIGVISMTYQAGLVIGFGAGAVVVDAIGAAGALWVDSATFVLSALVIRFGVRAHPPVPGAAPTVARRRWSGVTRGWRVVAGNPRLRALLVIASCSGFYVVPEGLAVPVADQIGAGTAAVGWLLAANPVGTVLGMLVLKRMSPDRRLRLLGPLTVASSLVLVPTGWQPGLVVLVLLWTASGAFSAHDMVTQAAYVAEVPPEERGHAVGVAIASLRAAQGLAIVVSGLVAQLLSPIVVITAAAVLGTVVGAGASLSWSRASSGQAPPPADRGSVDRGEAGDEVAG</sequence>
<dbReference type="Pfam" id="PF07690">
    <property type="entry name" value="MFS_1"/>
    <property type="match status" value="2"/>
</dbReference>
<dbReference type="PANTHER" id="PTHR23513:SF11">
    <property type="entry name" value="STAPHYLOFERRIN A TRANSPORTER"/>
    <property type="match status" value="1"/>
</dbReference>
<evidence type="ECO:0000313" key="8">
    <source>
        <dbReference type="EMBL" id="NIJ12398.1"/>
    </source>
</evidence>
<keyword evidence="4 7" id="KW-1133">Transmembrane helix</keyword>
<dbReference type="Proteomes" id="UP000545493">
    <property type="component" value="Unassembled WGS sequence"/>
</dbReference>
<dbReference type="EMBL" id="JAAOYM010000001">
    <property type="protein sequence ID" value="NIJ12398.1"/>
    <property type="molecule type" value="Genomic_DNA"/>
</dbReference>
<evidence type="ECO:0000256" key="6">
    <source>
        <dbReference type="SAM" id="MobiDB-lite"/>
    </source>
</evidence>
<keyword evidence="2" id="KW-1003">Cell membrane</keyword>
<dbReference type="PANTHER" id="PTHR23513">
    <property type="entry name" value="INTEGRAL MEMBRANE EFFLUX PROTEIN-RELATED"/>
    <property type="match status" value="1"/>
</dbReference>
<feature type="transmembrane region" description="Helical" evidence="7">
    <location>
        <begin position="21"/>
        <end position="43"/>
    </location>
</feature>
<feature type="transmembrane region" description="Helical" evidence="7">
    <location>
        <begin position="374"/>
        <end position="395"/>
    </location>
</feature>
<feature type="transmembrane region" description="Helical" evidence="7">
    <location>
        <begin position="345"/>
        <end position="368"/>
    </location>
</feature>
<proteinExistence type="predicted"/>
<dbReference type="InterPro" id="IPR011701">
    <property type="entry name" value="MFS"/>
</dbReference>
<evidence type="ECO:0000313" key="9">
    <source>
        <dbReference type="Proteomes" id="UP000545493"/>
    </source>
</evidence>
<feature type="transmembrane region" description="Helical" evidence="7">
    <location>
        <begin position="252"/>
        <end position="276"/>
    </location>
</feature>
<evidence type="ECO:0000256" key="7">
    <source>
        <dbReference type="SAM" id="Phobius"/>
    </source>
</evidence>
<dbReference type="AlphaFoldDB" id="A0A7X5ZR09"/>
<comment type="caution">
    <text evidence="8">The sequence shown here is derived from an EMBL/GenBank/DDBJ whole genome shotgun (WGS) entry which is preliminary data.</text>
</comment>
<name>A0A7X5ZR09_9PSEU</name>
<dbReference type="CDD" id="cd06173">
    <property type="entry name" value="MFS_MefA_like"/>
    <property type="match status" value="1"/>
</dbReference>
<keyword evidence="3 7" id="KW-0812">Transmembrane</keyword>
<feature type="transmembrane region" description="Helical" evidence="7">
    <location>
        <begin position="227"/>
        <end position="246"/>
    </location>
</feature>
<dbReference type="InterPro" id="IPR036259">
    <property type="entry name" value="MFS_trans_sf"/>
</dbReference>
<keyword evidence="5 7" id="KW-0472">Membrane</keyword>
<protein>
    <submittedName>
        <fullName evidence="8">MFS family permease</fullName>
    </submittedName>
</protein>
<evidence type="ECO:0000256" key="5">
    <source>
        <dbReference type="ARBA" id="ARBA00023136"/>
    </source>
</evidence>
<gene>
    <name evidence="8" type="ORF">FHU38_002742</name>
</gene>
<evidence type="ECO:0000256" key="3">
    <source>
        <dbReference type="ARBA" id="ARBA00022692"/>
    </source>
</evidence>
<feature type="region of interest" description="Disordered" evidence="6">
    <location>
        <begin position="396"/>
        <end position="423"/>
    </location>
</feature>
<dbReference type="SUPFAM" id="SSF103473">
    <property type="entry name" value="MFS general substrate transporter"/>
    <property type="match status" value="1"/>
</dbReference>
<comment type="subcellular location">
    <subcellularLocation>
        <location evidence="1">Cell membrane</location>
        <topology evidence="1">Multi-pass membrane protein</topology>
    </subcellularLocation>
</comment>
<accession>A0A7X5ZR09</accession>
<reference evidence="8 9" key="1">
    <citation type="submission" date="2020-03" db="EMBL/GenBank/DDBJ databases">
        <title>Sequencing the genomes of 1000 actinobacteria strains.</title>
        <authorList>
            <person name="Klenk H.-P."/>
        </authorList>
    </citation>
    <scope>NUCLEOTIDE SEQUENCE [LARGE SCALE GENOMIC DNA]</scope>
    <source>
        <strain evidence="8 9">DSM 45685</strain>
    </source>
</reference>
<dbReference type="GO" id="GO:0022857">
    <property type="term" value="F:transmembrane transporter activity"/>
    <property type="evidence" value="ECO:0007669"/>
    <property type="project" value="InterPro"/>
</dbReference>
<dbReference type="Gene3D" id="1.20.1250.20">
    <property type="entry name" value="MFS general substrate transporter like domains"/>
    <property type="match status" value="1"/>
</dbReference>
<dbReference type="GO" id="GO:0005886">
    <property type="term" value="C:plasma membrane"/>
    <property type="evidence" value="ECO:0007669"/>
    <property type="project" value="UniProtKB-SubCell"/>
</dbReference>
<organism evidence="8 9">
    <name type="scientific">Saccharomonospora amisosensis</name>
    <dbReference type="NCBI Taxonomy" id="1128677"/>
    <lineage>
        <taxon>Bacteria</taxon>
        <taxon>Bacillati</taxon>
        <taxon>Actinomycetota</taxon>
        <taxon>Actinomycetes</taxon>
        <taxon>Pseudonocardiales</taxon>
        <taxon>Pseudonocardiaceae</taxon>
        <taxon>Saccharomonospora</taxon>
    </lineage>
</organism>
<keyword evidence="9" id="KW-1185">Reference proteome</keyword>
<evidence type="ECO:0000256" key="2">
    <source>
        <dbReference type="ARBA" id="ARBA00022475"/>
    </source>
</evidence>
<dbReference type="RefSeq" id="WP_167171091.1">
    <property type="nucleotide sequence ID" value="NZ_JAAOYM010000001.1"/>
</dbReference>
<evidence type="ECO:0000256" key="4">
    <source>
        <dbReference type="ARBA" id="ARBA00022989"/>
    </source>
</evidence>
<evidence type="ECO:0000256" key="1">
    <source>
        <dbReference type="ARBA" id="ARBA00004651"/>
    </source>
</evidence>